<organism evidence="6 7">
    <name type="scientific">Nocardiopsis alborubida</name>
    <dbReference type="NCBI Taxonomy" id="146802"/>
    <lineage>
        <taxon>Bacteria</taxon>
        <taxon>Bacillati</taxon>
        <taxon>Actinomycetota</taxon>
        <taxon>Actinomycetes</taxon>
        <taxon>Streptosporangiales</taxon>
        <taxon>Nocardiopsidaceae</taxon>
        <taxon>Nocardiopsis</taxon>
    </lineage>
</organism>
<dbReference type="InterPro" id="IPR050109">
    <property type="entry name" value="HTH-type_TetR-like_transc_reg"/>
</dbReference>
<protein>
    <submittedName>
        <fullName evidence="6">TetR family transcriptional regulator</fullName>
    </submittedName>
</protein>
<dbReference type="Pfam" id="PF00440">
    <property type="entry name" value="TetR_N"/>
    <property type="match status" value="1"/>
</dbReference>
<evidence type="ECO:0000256" key="4">
    <source>
        <dbReference type="PROSITE-ProRule" id="PRU00335"/>
    </source>
</evidence>
<feature type="DNA-binding region" description="H-T-H motif" evidence="4">
    <location>
        <begin position="44"/>
        <end position="63"/>
    </location>
</feature>
<accession>A0A7X6MFU0</accession>
<dbReference type="SUPFAM" id="SSF46689">
    <property type="entry name" value="Homeodomain-like"/>
    <property type="match status" value="1"/>
</dbReference>
<evidence type="ECO:0000256" key="3">
    <source>
        <dbReference type="ARBA" id="ARBA00023163"/>
    </source>
</evidence>
<dbReference type="AlphaFoldDB" id="A0A7X6MFU0"/>
<dbReference type="InterPro" id="IPR036271">
    <property type="entry name" value="Tet_transcr_reg_TetR-rel_C_sf"/>
</dbReference>
<sequence length="201" mass="21161">MGSSGTASVPVDRSGPRRRGAVLVAAILAAALDQLREVGYAALTMDGVAAAAGTGKAALYRRWGNKDELVMDALTSALPKPSEVRLTGEARADMLELMRGVREAFVLSQDAAFRAAKKGIDGGLGPVVQERVVEPTRARILEIIRAGVESGEFRPGAANEQTVSVAPAMLVYHFVTHGPDVPDAYLEAVLDDAVLPMIRAV</sequence>
<gene>
    <name evidence="6" type="ORF">HGB44_14660</name>
</gene>
<dbReference type="PANTHER" id="PTHR30055:SF225">
    <property type="entry name" value="TRANSCRIPTIONAL REGULATORY PROTEIN-RELATED"/>
    <property type="match status" value="1"/>
</dbReference>
<evidence type="ECO:0000259" key="5">
    <source>
        <dbReference type="PROSITE" id="PS50977"/>
    </source>
</evidence>
<keyword evidence="1" id="KW-0805">Transcription regulation</keyword>
<dbReference type="InterPro" id="IPR001647">
    <property type="entry name" value="HTH_TetR"/>
</dbReference>
<feature type="domain" description="HTH tetR-type" evidence="5">
    <location>
        <begin position="21"/>
        <end position="81"/>
    </location>
</feature>
<evidence type="ECO:0000256" key="2">
    <source>
        <dbReference type="ARBA" id="ARBA00023125"/>
    </source>
</evidence>
<keyword evidence="2 4" id="KW-0238">DNA-binding</keyword>
<dbReference type="Pfam" id="PF16859">
    <property type="entry name" value="TetR_C_11"/>
    <property type="match status" value="1"/>
</dbReference>
<dbReference type="InterPro" id="IPR009057">
    <property type="entry name" value="Homeodomain-like_sf"/>
</dbReference>
<keyword evidence="3" id="KW-0804">Transcription</keyword>
<dbReference type="InterPro" id="IPR011075">
    <property type="entry name" value="TetR_C"/>
</dbReference>
<dbReference type="Proteomes" id="UP000553209">
    <property type="component" value="Unassembled WGS sequence"/>
</dbReference>
<dbReference type="PROSITE" id="PS50977">
    <property type="entry name" value="HTH_TETR_2"/>
    <property type="match status" value="1"/>
</dbReference>
<dbReference type="GO" id="GO:0003700">
    <property type="term" value="F:DNA-binding transcription factor activity"/>
    <property type="evidence" value="ECO:0007669"/>
    <property type="project" value="TreeGrafter"/>
</dbReference>
<evidence type="ECO:0000313" key="7">
    <source>
        <dbReference type="Proteomes" id="UP000553209"/>
    </source>
</evidence>
<dbReference type="Gene3D" id="1.10.10.60">
    <property type="entry name" value="Homeodomain-like"/>
    <property type="match status" value="1"/>
</dbReference>
<comment type="caution">
    <text evidence="6">The sequence shown here is derived from an EMBL/GenBank/DDBJ whole genome shotgun (WGS) entry which is preliminary data.</text>
</comment>
<keyword evidence="7" id="KW-1185">Reference proteome</keyword>
<dbReference type="GO" id="GO:0000976">
    <property type="term" value="F:transcription cis-regulatory region binding"/>
    <property type="evidence" value="ECO:0007669"/>
    <property type="project" value="TreeGrafter"/>
</dbReference>
<dbReference type="PANTHER" id="PTHR30055">
    <property type="entry name" value="HTH-TYPE TRANSCRIPTIONAL REGULATOR RUTR"/>
    <property type="match status" value="1"/>
</dbReference>
<reference evidence="6 7" key="1">
    <citation type="submission" date="2020-04" db="EMBL/GenBank/DDBJ databases">
        <title>MicrobeNet Type strains.</title>
        <authorList>
            <person name="Nicholson A.C."/>
        </authorList>
    </citation>
    <scope>NUCLEOTIDE SEQUENCE [LARGE SCALE GENOMIC DNA]</scope>
    <source>
        <strain evidence="6 7">ATCC 23612</strain>
    </source>
</reference>
<dbReference type="PRINTS" id="PR00455">
    <property type="entry name" value="HTHTETR"/>
</dbReference>
<evidence type="ECO:0000256" key="1">
    <source>
        <dbReference type="ARBA" id="ARBA00023015"/>
    </source>
</evidence>
<dbReference type="SUPFAM" id="SSF48498">
    <property type="entry name" value="Tetracyclin repressor-like, C-terminal domain"/>
    <property type="match status" value="1"/>
</dbReference>
<dbReference type="RefSeq" id="WP_061078813.1">
    <property type="nucleotide sequence ID" value="NZ_JAAXPG010000012.1"/>
</dbReference>
<evidence type="ECO:0000313" key="6">
    <source>
        <dbReference type="EMBL" id="NKY98893.1"/>
    </source>
</evidence>
<dbReference type="Gene3D" id="1.10.357.10">
    <property type="entry name" value="Tetracycline Repressor, domain 2"/>
    <property type="match status" value="1"/>
</dbReference>
<name>A0A7X6MFU0_9ACTN</name>
<dbReference type="EMBL" id="JAAXPG010000012">
    <property type="protein sequence ID" value="NKY98893.1"/>
    <property type="molecule type" value="Genomic_DNA"/>
</dbReference>
<proteinExistence type="predicted"/>